<organism evidence="1 2">
    <name type="scientific">Rosa chinensis</name>
    <name type="common">China rose</name>
    <dbReference type="NCBI Taxonomy" id="74649"/>
    <lineage>
        <taxon>Eukaryota</taxon>
        <taxon>Viridiplantae</taxon>
        <taxon>Streptophyta</taxon>
        <taxon>Embryophyta</taxon>
        <taxon>Tracheophyta</taxon>
        <taxon>Spermatophyta</taxon>
        <taxon>Magnoliopsida</taxon>
        <taxon>eudicotyledons</taxon>
        <taxon>Gunneridae</taxon>
        <taxon>Pentapetalae</taxon>
        <taxon>rosids</taxon>
        <taxon>fabids</taxon>
        <taxon>Rosales</taxon>
        <taxon>Rosaceae</taxon>
        <taxon>Rosoideae</taxon>
        <taxon>Rosoideae incertae sedis</taxon>
        <taxon>Rosa</taxon>
    </lineage>
</organism>
<dbReference type="AlphaFoldDB" id="A0A2P6QPZ1"/>
<name>A0A2P6QPZ1_ROSCH</name>
<evidence type="ECO:0000313" key="2">
    <source>
        <dbReference type="Proteomes" id="UP000238479"/>
    </source>
</evidence>
<reference evidence="1 2" key="1">
    <citation type="journal article" date="2018" name="Nat. Genet.">
        <title>The Rosa genome provides new insights in the design of modern roses.</title>
        <authorList>
            <person name="Bendahmane M."/>
        </authorList>
    </citation>
    <scope>NUCLEOTIDE SEQUENCE [LARGE SCALE GENOMIC DNA]</scope>
    <source>
        <strain evidence="2">cv. Old Blush</strain>
    </source>
</reference>
<dbReference type="Gramene" id="PRQ36227">
    <property type="protein sequence ID" value="PRQ36227"/>
    <property type="gene ID" value="RchiOBHm_Chr4g0389111"/>
</dbReference>
<gene>
    <name evidence="1" type="ORF">RchiOBHm_Chr4g0389111</name>
</gene>
<sequence>MGAIEWGVDEEFADSDVRLGLPCMEAAAEHFQIPSRQYLRLFLTS</sequence>
<proteinExistence type="predicted"/>
<comment type="caution">
    <text evidence="1">The sequence shown here is derived from an EMBL/GenBank/DDBJ whole genome shotgun (WGS) entry which is preliminary data.</text>
</comment>
<accession>A0A2P6QPZ1</accession>
<keyword evidence="2" id="KW-1185">Reference proteome</keyword>
<dbReference type="Proteomes" id="UP000238479">
    <property type="component" value="Chromosome 4"/>
</dbReference>
<evidence type="ECO:0000313" key="1">
    <source>
        <dbReference type="EMBL" id="PRQ36227.1"/>
    </source>
</evidence>
<protein>
    <submittedName>
        <fullName evidence="1">Uncharacterized protein</fullName>
    </submittedName>
</protein>
<dbReference type="EMBL" id="PDCK01000042">
    <property type="protein sequence ID" value="PRQ36227.1"/>
    <property type="molecule type" value="Genomic_DNA"/>
</dbReference>